<protein>
    <submittedName>
        <fullName evidence="2">Uncharacterized protein</fullName>
    </submittedName>
</protein>
<organism evidence="2 3">
    <name type="scientific">Burkholderia ubonensis</name>
    <dbReference type="NCBI Taxonomy" id="101571"/>
    <lineage>
        <taxon>Bacteria</taxon>
        <taxon>Pseudomonadati</taxon>
        <taxon>Pseudomonadota</taxon>
        <taxon>Betaproteobacteria</taxon>
        <taxon>Burkholderiales</taxon>
        <taxon>Burkholderiaceae</taxon>
        <taxon>Burkholderia</taxon>
        <taxon>Burkholderia cepacia complex</taxon>
    </lineage>
</organism>
<feature type="transmembrane region" description="Helical" evidence="1">
    <location>
        <begin position="7"/>
        <end position="29"/>
    </location>
</feature>
<keyword evidence="1" id="KW-0812">Transmembrane</keyword>
<dbReference type="Proteomes" id="UP000056732">
    <property type="component" value="Unassembled WGS sequence"/>
</dbReference>
<accession>A0AAW3NDQ0</accession>
<name>A0AAW3NDQ0_9BURK</name>
<dbReference type="RefSeq" id="WP_059929230.1">
    <property type="nucleotide sequence ID" value="NZ_LPBY01000021.1"/>
</dbReference>
<keyword evidence="1" id="KW-0472">Membrane</keyword>
<sequence>MKKAIEIADLVLKALSCLAIIGGGVWAYYQFDIAGSTAWQNNLALETQVLPYHDDLRLLVVHVKSKNPRNVKFNLVKKDGDSFVLRVQRIADDAKANTVIDPDRSNVVVPDIDLLANTGGEYDFAPNAEMDDMRTIVLKVGSTVVLTADMETNNGTLDERGKPDTDFISASTVVHINP</sequence>
<evidence type="ECO:0000313" key="3">
    <source>
        <dbReference type="Proteomes" id="UP000056732"/>
    </source>
</evidence>
<comment type="caution">
    <text evidence="2">The sequence shown here is derived from an EMBL/GenBank/DDBJ whole genome shotgun (WGS) entry which is preliminary data.</text>
</comment>
<proteinExistence type="predicted"/>
<keyword evidence="1" id="KW-1133">Transmembrane helix</keyword>
<evidence type="ECO:0000256" key="1">
    <source>
        <dbReference type="SAM" id="Phobius"/>
    </source>
</evidence>
<evidence type="ECO:0000313" key="2">
    <source>
        <dbReference type="EMBL" id="KVT54247.1"/>
    </source>
</evidence>
<reference evidence="2 3" key="1">
    <citation type="submission" date="2015-11" db="EMBL/GenBank/DDBJ databases">
        <title>Expanding the genomic diversity of Burkholderia species for the development of highly accurate diagnostics.</title>
        <authorList>
            <person name="Sahl J."/>
            <person name="Keim P."/>
            <person name="Wagner D."/>
        </authorList>
    </citation>
    <scope>NUCLEOTIDE SEQUENCE [LARGE SCALE GENOMIC DNA]</scope>
    <source>
        <strain evidence="2 3">MSMB1137WGS</strain>
    </source>
</reference>
<dbReference type="AlphaFoldDB" id="A0AAW3NDQ0"/>
<gene>
    <name evidence="2" type="ORF">WK53_05160</name>
</gene>
<dbReference type="EMBL" id="LPDO01000067">
    <property type="protein sequence ID" value="KVT54247.1"/>
    <property type="molecule type" value="Genomic_DNA"/>
</dbReference>